<organism evidence="2 3">
    <name type="scientific">Pteropus alecto</name>
    <name type="common">Black flying fox</name>
    <dbReference type="NCBI Taxonomy" id="9402"/>
    <lineage>
        <taxon>Eukaryota</taxon>
        <taxon>Metazoa</taxon>
        <taxon>Chordata</taxon>
        <taxon>Craniata</taxon>
        <taxon>Vertebrata</taxon>
        <taxon>Euteleostomi</taxon>
        <taxon>Mammalia</taxon>
        <taxon>Eutheria</taxon>
        <taxon>Laurasiatheria</taxon>
        <taxon>Chiroptera</taxon>
        <taxon>Yinpterochiroptera</taxon>
        <taxon>Pteropodoidea</taxon>
        <taxon>Pteropodidae</taxon>
        <taxon>Pteropodinae</taxon>
        <taxon>Pteropus</taxon>
    </lineage>
</organism>
<feature type="chain" id="PRO_5003969271" evidence="1">
    <location>
        <begin position="21"/>
        <end position="94"/>
    </location>
</feature>
<proteinExistence type="predicted"/>
<dbReference type="InterPro" id="IPR027937">
    <property type="entry name" value="PRCD"/>
</dbReference>
<dbReference type="GO" id="GO:0002046">
    <property type="term" value="F:opsin binding"/>
    <property type="evidence" value="ECO:0007669"/>
    <property type="project" value="TreeGrafter"/>
</dbReference>
<feature type="signal peptide" evidence="1">
    <location>
        <begin position="1"/>
        <end position="20"/>
    </location>
</feature>
<keyword evidence="3" id="KW-1185">Reference proteome</keyword>
<protein>
    <submittedName>
        <fullName evidence="2">Progressive rod-cone degeneration protein</fullName>
    </submittedName>
</protein>
<evidence type="ECO:0000256" key="1">
    <source>
        <dbReference type="SAM" id="SignalP"/>
    </source>
</evidence>
<gene>
    <name evidence="2" type="ORF">PAL_GLEAN10014681</name>
</gene>
<evidence type="ECO:0000313" key="2">
    <source>
        <dbReference type="EMBL" id="ELK12332.1"/>
    </source>
</evidence>
<dbReference type="EMBL" id="KB030661">
    <property type="protein sequence ID" value="ELK12332.1"/>
    <property type="molecule type" value="Genomic_DNA"/>
</dbReference>
<dbReference type="AlphaFoldDB" id="L5KLZ8"/>
<keyword evidence="1" id="KW-0732">Signal</keyword>
<dbReference type="GO" id="GO:0042622">
    <property type="term" value="C:photoreceptor outer segment membrane"/>
    <property type="evidence" value="ECO:0007669"/>
    <property type="project" value="InterPro"/>
</dbReference>
<name>L5KLZ8_PTEAL</name>
<reference evidence="3" key="1">
    <citation type="journal article" date="2013" name="Science">
        <title>Comparative analysis of bat genomes provides insight into the evolution of flight and immunity.</title>
        <authorList>
            <person name="Zhang G."/>
            <person name="Cowled C."/>
            <person name="Shi Z."/>
            <person name="Huang Z."/>
            <person name="Bishop-Lilly K.A."/>
            <person name="Fang X."/>
            <person name="Wynne J.W."/>
            <person name="Xiong Z."/>
            <person name="Baker M.L."/>
            <person name="Zhao W."/>
            <person name="Tachedjian M."/>
            <person name="Zhu Y."/>
            <person name="Zhou P."/>
            <person name="Jiang X."/>
            <person name="Ng J."/>
            <person name="Yang L."/>
            <person name="Wu L."/>
            <person name="Xiao J."/>
            <person name="Feng Y."/>
            <person name="Chen Y."/>
            <person name="Sun X."/>
            <person name="Zhang Y."/>
            <person name="Marsh G.A."/>
            <person name="Crameri G."/>
            <person name="Broder C.C."/>
            <person name="Frey K.G."/>
            <person name="Wang L.F."/>
            <person name="Wang J."/>
        </authorList>
    </citation>
    <scope>NUCLEOTIDE SEQUENCE [LARGE SCALE GENOMIC DNA]</scope>
</reference>
<sequence>MCTTLLLLSTLAMLWRRRFGNRVHPPAFGICGDDEKQTFGLKLESNEWNPGTNSQNLAVVLEFSDRDATYIPHGALLPPNTHKEEQLSIVYAVI</sequence>
<accession>L5KLZ8</accession>
<dbReference type="Pfam" id="PF15201">
    <property type="entry name" value="Rod_cone_degen"/>
    <property type="match status" value="1"/>
</dbReference>
<dbReference type="PANTHER" id="PTHR38501:SF1">
    <property type="entry name" value="PHOTORECEPTOR DISK COMPONENT PRCD"/>
    <property type="match status" value="1"/>
</dbReference>
<dbReference type="PANTHER" id="PTHR38501">
    <property type="entry name" value="PHOTORECEPTOR DISK COMPONENT PRCD"/>
    <property type="match status" value="1"/>
</dbReference>
<evidence type="ECO:0000313" key="3">
    <source>
        <dbReference type="Proteomes" id="UP000010552"/>
    </source>
</evidence>
<dbReference type="STRING" id="9402.L5KLZ8"/>
<dbReference type="Proteomes" id="UP000010552">
    <property type="component" value="Unassembled WGS sequence"/>
</dbReference>
<dbReference type="InParanoid" id="L5KLZ8"/>